<accession>A0ABQ9WY93</accession>
<keyword evidence="3" id="KW-1185">Reference proteome</keyword>
<evidence type="ECO:0000313" key="2">
    <source>
        <dbReference type="EMBL" id="KAK2943376.1"/>
    </source>
</evidence>
<protein>
    <submittedName>
        <fullName evidence="2">Uncharacterized protein</fullName>
    </submittedName>
</protein>
<feature type="region of interest" description="Disordered" evidence="1">
    <location>
        <begin position="1"/>
        <end position="37"/>
    </location>
</feature>
<gene>
    <name evidence="2" type="ORF">BLNAU_21686</name>
</gene>
<feature type="compositionally biased region" description="Polar residues" evidence="1">
    <location>
        <begin position="1"/>
        <end position="13"/>
    </location>
</feature>
<reference evidence="2 3" key="1">
    <citation type="journal article" date="2022" name="bioRxiv">
        <title>Genomics of Preaxostyla Flagellates Illuminates Evolutionary Transitions and the Path Towards Mitochondrial Loss.</title>
        <authorList>
            <person name="Novak L.V.F."/>
            <person name="Treitli S.C."/>
            <person name="Pyrih J."/>
            <person name="Halakuc P."/>
            <person name="Pipaliya S.V."/>
            <person name="Vacek V."/>
            <person name="Brzon O."/>
            <person name="Soukal P."/>
            <person name="Eme L."/>
            <person name="Dacks J.B."/>
            <person name="Karnkowska A."/>
            <person name="Elias M."/>
            <person name="Hampl V."/>
        </authorList>
    </citation>
    <scope>NUCLEOTIDE SEQUENCE [LARGE SCALE GENOMIC DNA]</scope>
    <source>
        <strain evidence="2">NAU3</strain>
        <tissue evidence="2">Gut</tissue>
    </source>
</reference>
<dbReference type="Proteomes" id="UP001281761">
    <property type="component" value="Unassembled WGS sequence"/>
</dbReference>
<evidence type="ECO:0000256" key="1">
    <source>
        <dbReference type="SAM" id="MobiDB-lite"/>
    </source>
</evidence>
<proteinExistence type="predicted"/>
<name>A0ABQ9WY93_9EUKA</name>
<sequence length="297" mass="33412">MKSRPSSTNTSALSVPVFAGRADTSQNSQRGIKVDRRETTGHCENDWQINPGNRCSFVPPDPINPFRNSLSTRQRVEKGKSIEPVKLGAHEEVTSLTRPAKRSEVGVDSCAVSPERRQNCPSIPCRVPIQQKVRLAETAQHSVTIKSPTAAPSSIRVPILKPHIRQHPSIWKMHQVCEGVMQESKLSQQPEKHGSNLEFLRQNENAEFPRNRIAPPCHRPAARAEHSINEHARTVNDPTSFHHSAPPCSEVVAEVHQQLMKVWETEREVWVMDGLVVRGCVDGVRETRRDRRVSNEK</sequence>
<dbReference type="EMBL" id="JARBJD010000349">
    <property type="protein sequence ID" value="KAK2943376.1"/>
    <property type="molecule type" value="Genomic_DNA"/>
</dbReference>
<comment type="caution">
    <text evidence="2">The sequence shown here is derived from an EMBL/GenBank/DDBJ whole genome shotgun (WGS) entry which is preliminary data.</text>
</comment>
<organism evidence="2 3">
    <name type="scientific">Blattamonas nauphoetae</name>
    <dbReference type="NCBI Taxonomy" id="2049346"/>
    <lineage>
        <taxon>Eukaryota</taxon>
        <taxon>Metamonada</taxon>
        <taxon>Preaxostyla</taxon>
        <taxon>Oxymonadida</taxon>
        <taxon>Blattamonas</taxon>
    </lineage>
</organism>
<evidence type="ECO:0000313" key="3">
    <source>
        <dbReference type="Proteomes" id="UP001281761"/>
    </source>
</evidence>